<name>A0A1X1EGK0_PANCY</name>
<comment type="caution">
    <text evidence="1">The sequence shown here is derived from an EMBL/GenBank/DDBJ whole genome shotgun (WGS) entry which is preliminary data.</text>
</comment>
<dbReference type="STRING" id="55209.HA50_28925"/>
<accession>A0A1X1EGK0</accession>
<dbReference type="Proteomes" id="UP000193749">
    <property type="component" value="Unassembled WGS sequence"/>
</dbReference>
<organism evidence="1 2">
    <name type="scientific">Pantoea cypripedii</name>
    <name type="common">Pectobacterium cypripedii</name>
    <name type="synonym">Erwinia cypripedii</name>
    <dbReference type="NCBI Taxonomy" id="55209"/>
    <lineage>
        <taxon>Bacteria</taxon>
        <taxon>Pseudomonadati</taxon>
        <taxon>Pseudomonadota</taxon>
        <taxon>Gammaproteobacteria</taxon>
        <taxon>Enterobacterales</taxon>
        <taxon>Erwiniaceae</taxon>
        <taxon>Pantoea</taxon>
    </lineage>
</organism>
<reference evidence="1 2" key="1">
    <citation type="journal article" date="2017" name="Antonie Van Leeuwenhoek">
        <title>Phylogenomic resolution of the bacterial genus Pantoea and its relationship with Erwinia and Tatumella.</title>
        <authorList>
            <person name="Palmer M."/>
            <person name="Steenkamp E.T."/>
            <person name="Coetzee M.P."/>
            <person name="Chan W.Y."/>
            <person name="van Zyl E."/>
            <person name="De Maayer P."/>
            <person name="Coutinho T.A."/>
            <person name="Blom J."/>
            <person name="Smits T.H."/>
            <person name="Duffy B."/>
            <person name="Venter S.N."/>
        </authorList>
    </citation>
    <scope>NUCLEOTIDE SEQUENCE [LARGE SCALE GENOMIC DNA]</scope>
    <source>
        <strain evidence="1 2">LMG 2657</strain>
    </source>
</reference>
<evidence type="ECO:0000313" key="1">
    <source>
        <dbReference type="EMBL" id="ORM87963.1"/>
    </source>
</evidence>
<protein>
    <submittedName>
        <fullName evidence="1">Uncharacterized protein</fullName>
    </submittedName>
</protein>
<keyword evidence="2" id="KW-1185">Reference proteome</keyword>
<dbReference type="EMBL" id="MLJI01000003">
    <property type="protein sequence ID" value="ORM87963.1"/>
    <property type="molecule type" value="Genomic_DNA"/>
</dbReference>
<evidence type="ECO:0000313" key="2">
    <source>
        <dbReference type="Proteomes" id="UP000193749"/>
    </source>
</evidence>
<gene>
    <name evidence="1" type="ORF">HA50_28925</name>
</gene>
<sequence length="477" mass="53479">MTDFNTWWDNVPRVGSKQSQLEHLLFQFGRHEIGDLMAYQLREVLLLNDITVNVTAASDALATVKAEVSADDQLWFDAYSKKNPIRRQAPVTGWVRTLLNAEGCPRLKQPALRRALLKIGVDVISTTLNVLLRALKVEITDEQRTQVNQLWQSLASEDCLISRLVMLMNMAEYQQSGLQDNQLQKALAVNDHIMKSALSVFNATINSEQQRWFDTWFAANRKKLTNHTTSGALVILLSQGGRPPLEQGQLWRLLWLAGVTLGFASLSLALSTVNESMVVNLTDEQNRHSRETWDRYSQQGGMSPEKMMGLTMIECKINAAQLSFVLSHAGIEVCPTSMHRAGLAAKTHLPAREVLNWATDNWKQLTDQRIVTPFAEKDKKFRVLKMLGQTGCPQALKEMTTPALMHLMWEIGADVSFTTLSIALDIITRQAVASTSSTPASGTADQQHVERLSAIPDEFGYQDAHEWDDLLNIEPTK</sequence>
<proteinExistence type="predicted"/>
<dbReference type="AlphaFoldDB" id="A0A1X1EGK0"/>